<feature type="signal peptide" evidence="2">
    <location>
        <begin position="1"/>
        <end position="18"/>
    </location>
</feature>
<dbReference type="PANTHER" id="PTHR42928:SF5">
    <property type="entry name" value="BLR1237 PROTEIN"/>
    <property type="match status" value="1"/>
</dbReference>
<dbReference type="Pfam" id="PF03401">
    <property type="entry name" value="TctC"/>
    <property type="match status" value="1"/>
</dbReference>
<evidence type="ECO:0000313" key="3">
    <source>
        <dbReference type="EMBL" id="MBC4019126.1"/>
    </source>
</evidence>
<dbReference type="Gene3D" id="3.40.190.150">
    <property type="entry name" value="Bordetella uptake gene, domain 1"/>
    <property type="match status" value="1"/>
</dbReference>
<dbReference type="InterPro" id="IPR042100">
    <property type="entry name" value="Bug_dom1"/>
</dbReference>
<dbReference type="SUPFAM" id="SSF53850">
    <property type="entry name" value="Periplasmic binding protein-like II"/>
    <property type="match status" value="1"/>
</dbReference>
<comment type="similarity">
    <text evidence="1">Belongs to the UPF0065 (bug) family.</text>
</comment>
<keyword evidence="2" id="KW-0732">Signal</keyword>
<proteinExistence type="inferred from homology"/>
<name>A0A9X0R3U9_9PROT</name>
<evidence type="ECO:0000256" key="2">
    <source>
        <dbReference type="SAM" id="SignalP"/>
    </source>
</evidence>
<feature type="chain" id="PRO_5040731931" evidence="2">
    <location>
        <begin position="19"/>
        <end position="329"/>
    </location>
</feature>
<dbReference type="RefSeq" id="WP_186773857.1">
    <property type="nucleotide sequence ID" value="NZ_JACOMF010000122.1"/>
</dbReference>
<evidence type="ECO:0000256" key="1">
    <source>
        <dbReference type="ARBA" id="ARBA00006987"/>
    </source>
</evidence>
<comment type="caution">
    <text evidence="3">The sequence shown here is derived from an EMBL/GenBank/DDBJ whole genome shotgun (WGS) entry which is preliminary data.</text>
</comment>
<sequence length="329" mass="34006">MRIIPRRALVAASAVAWAAAARPLDAQQADVTRLLVAFPPGAAIDGIARLLAAAAPRAGIGVTVVENRPGVGGNIAAAAAARARADGRTLLLTIDTTFTVNPHIYPDPGFDAARDLEPVATCATFPVVLVTHPGSGIAGLDGLAEEARRRPPLLYGSGGSGTPGHLAMEHLRAALGLPPGAMEHVAFRGNPQVLAELVAGRVRTGFVAIGGGGAEFVRDGRLRAIAVSGPRRIAVLPEVPTVVELGQRGFDVRFAFVLMAPRGTPAEAKRAWAGLVAETLSTPEARTRLDAWGGLEPPEAGGPEGTAAWIEQAHARWGQVARKAGMRPD</sequence>
<organism evidence="3 4">
    <name type="scientific">Siccirubricoccus deserti</name>
    <dbReference type="NCBI Taxonomy" id="2013562"/>
    <lineage>
        <taxon>Bacteria</taxon>
        <taxon>Pseudomonadati</taxon>
        <taxon>Pseudomonadota</taxon>
        <taxon>Alphaproteobacteria</taxon>
        <taxon>Acetobacterales</taxon>
        <taxon>Roseomonadaceae</taxon>
        <taxon>Siccirubricoccus</taxon>
    </lineage>
</organism>
<accession>A0A9X0R3U9</accession>
<reference evidence="3" key="1">
    <citation type="submission" date="2020-08" db="EMBL/GenBank/DDBJ databases">
        <authorList>
            <person name="Hu Y."/>
            <person name="Nguyen S.V."/>
            <person name="Li F."/>
            <person name="Fanning S."/>
        </authorList>
    </citation>
    <scope>NUCLEOTIDE SEQUENCE</scope>
    <source>
        <strain evidence="3">SYSU D8009</strain>
    </source>
</reference>
<dbReference type="Gene3D" id="3.40.190.10">
    <property type="entry name" value="Periplasmic binding protein-like II"/>
    <property type="match status" value="1"/>
</dbReference>
<dbReference type="EMBL" id="JACOMF010000122">
    <property type="protein sequence ID" value="MBC4019126.1"/>
    <property type="molecule type" value="Genomic_DNA"/>
</dbReference>
<evidence type="ECO:0000313" key="4">
    <source>
        <dbReference type="Proteomes" id="UP000600101"/>
    </source>
</evidence>
<dbReference type="Proteomes" id="UP000600101">
    <property type="component" value="Unassembled WGS sequence"/>
</dbReference>
<dbReference type="CDD" id="cd07012">
    <property type="entry name" value="PBP2_Bug_TTT"/>
    <property type="match status" value="1"/>
</dbReference>
<dbReference type="InterPro" id="IPR005064">
    <property type="entry name" value="BUG"/>
</dbReference>
<gene>
    <name evidence="3" type="ORF">H7965_28230</name>
</gene>
<keyword evidence="4" id="KW-1185">Reference proteome</keyword>
<protein>
    <submittedName>
        <fullName evidence="3">Tripartite tricarboxylate transporter substrate binding protein</fullName>
    </submittedName>
</protein>
<dbReference type="AlphaFoldDB" id="A0A9X0R3U9"/>
<dbReference type="PANTHER" id="PTHR42928">
    <property type="entry name" value="TRICARBOXYLATE-BINDING PROTEIN"/>
    <property type="match status" value="1"/>
</dbReference>